<dbReference type="RefSeq" id="WP_318648836.1">
    <property type="nucleotide sequence ID" value="NZ_CP137852.1"/>
</dbReference>
<dbReference type="InterPro" id="IPR006143">
    <property type="entry name" value="RND_pump_MFP"/>
</dbReference>
<dbReference type="Gene3D" id="2.40.30.170">
    <property type="match status" value="1"/>
</dbReference>
<dbReference type="InterPro" id="IPR058625">
    <property type="entry name" value="MdtA-like_BSH"/>
</dbReference>
<feature type="chain" id="PRO_5046920761" evidence="5">
    <location>
        <begin position="33"/>
        <end position="382"/>
    </location>
</feature>
<dbReference type="Proteomes" id="UP001305521">
    <property type="component" value="Chromosome"/>
</dbReference>
<keyword evidence="10" id="KW-1185">Reference proteome</keyword>
<evidence type="ECO:0000256" key="4">
    <source>
        <dbReference type="SAM" id="MobiDB-lite"/>
    </source>
</evidence>
<dbReference type="InterPro" id="IPR058626">
    <property type="entry name" value="MdtA-like_b-barrel"/>
</dbReference>
<gene>
    <name evidence="9" type="ORF">R9Z33_22615</name>
</gene>
<feature type="region of interest" description="Disordered" evidence="4">
    <location>
        <begin position="362"/>
        <end position="382"/>
    </location>
</feature>
<organism evidence="9 10">
    <name type="scientific">Sediminicoccus rosea</name>
    <dbReference type="NCBI Taxonomy" id="1225128"/>
    <lineage>
        <taxon>Bacteria</taxon>
        <taxon>Pseudomonadati</taxon>
        <taxon>Pseudomonadota</taxon>
        <taxon>Alphaproteobacteria</taxon>
        <taxon>Acetobacterales</taxon>
        <taxon>Roseomonadaceae</taxon>
        <taxon>Sediminicoccus</taxon>
    </lineage>
</organism>
<reference evidence="9 10" key="1">
    <citation type="submission" date="2023-11" db="EMBL/GenBank/DDBJ databases">
        <title>Arctic aerobic anoxygenic photoheterotroph Sediminicoccus rosea KRV36 adapts its photosynthesis to long days of polar summer.</title>
        <authorList>
            <person name="Tomasch J."/>
            <person name="Kopejtka K."/>
            <person name="Bily T."/>
            <person name="Gardiner A.T."/>
            <person name="Gardian Z."/>
            <person name="Shivaramu S."/>
            <person name="Koblizek M."/>
            <person name="Engelhardt F."/>
            <person name="Kaftan D."/>
        </authorList>
    </citation>
    <scope>NUCLEOTIDE SEQUENCE [LARGE SCALE GENOMIC DNA]</scope>
    <source>
        <strain evidence="9 10">R-30</strain>
    </source>
</reference>
<evidence type="ECO:0000259" key="6">
    <source>
        <dbReference type="Pfam" id="PF25917"/>
    </source>
</evidence>
<evidence type="ECO:0000259" key="8">
    <source>
        <dbReference type="Pfam" id="PF25967"/>
    </source>
</evidence>
<keyword evidence="5" id="KW-0732">Signal</keyword>
<dbReference type="Pfam" id="PF25944">
    <property type="entry name" value="Beta-barrel_RND"/>
    <property type="match status" value="1"/>
</dbReference>
<evidence type="ECO:0000256" key="2">
    <source>
        <dbReference type="ARBA" id="ARBA00009477"/>
    </source>
</evidence>
<comment type="subcellular location">
    <subcellularLocation>
        <location evidence="1">Cell membrane</location>
    </subcellularLocation>
</comment>
<evidence type="ECO:0000313" key="9">
    <source>
        <dbReference type="EMBL" id="WPB84873.1"/>
    </source>
</evidence>
<dbReference type="Gene3D" id="2.40.420.20">
    <property type="match status" value="1"/>
</dbReference>
<dbReference type="Pfam" id="PF25917">
    <property type="entry name" value="BSH_RND"/>
    <property type="match status" value="1"/>
</dbReference>
<feature type="domain" description="Multidrug resistance protein MdtA-like beta-barrel" evidence="7">
    <location>
        <begin position="209"/>
        <end position="288"/>
    </location>
</feature>
<evidence type="ECO:0000259" key="7">
    <source>
        <dbReference type="Pfam" id="PF25944"/>
    </source>
</evidence>
<feature type="domain" description="Multidrug resistance protein MdtA-like C-terminal permuted SH3" evidence="8">
    <location>
        <begin position="295"/>
        <end position="356"/>
    </location>
</feature>
<evidence type="ECO:0000256" key="1">
    <source>
        <dbReference type="ARBA" id="ARBA00004236"/>
    </source>
</evidence>
<accession>A0ABZ0PGM3</accession>
<evidence type="ECO:0000256" key="3">
    <source>
        <dbReference type="ARBA" id="ARBA00022448"/>
    </source>
</evidence>
<sequence length="382" mass="40645">MDDLAPTGAPPRMLSRLFPFLLALLLPLAAAAQPAVPVTTEAARIGPLPVEILANGTVVSESVVTIRTRVDGQITQVHVTEGQLVRRGQVLFTLDSRLNQAILAQQEAQLAANRAQIVRFQADAVRYQSLRGEGFAAQQRFEQATAEAAAAVANARATEALIQQTRLNIEFATITAETEGKLGVLPLRVGNVVRQAENVPMATITQMDPILVQFSVPERWLPQIRAALNAGEVPVQALGDGETGQPAEGALVFVDSAVDVATGTIQLRARFDNPGGTLWPGQYVRVTVVPSVEQDAISIPSAAVQTGQQGRYIFVLAPDGTARRRAVQLVRTLRDRAVVRGEIAAGDKIIVDGAQRVTEGARAVERNAPPAAPAPQRVSSAN</sequence>
<dbReference type="PANTHER" id="PTHR30469:SF36">
    <property type="entry name" value="BLL3903 PROTEIN"/>
    <property type="match status" value="1"/>
</dbReference>
<evidence type="ECO:0000256" key="5">
    <source>
        <dbReference type="SAM" id="SignalP"/>
    </source>
</evidence>
<feature type="signal peptide" evidence="5">
    <location>
        <begin position="1"/>
        <end position="32"/>
    </location>
</feature>
<feature type="domain" description="Multidrug resistance protein MdtA-like barrel-sandwich hybrid" evidence="6">
    <location>
        <begin position="63"/>
        <end position="205"/>
    </location>
</feature>
<dbReference type="PANTHER" id="PTHR30469">
    <property type="entry name" value="MULTIDRUG RESISTANCE PROTEIN MDTA"/>
    <property type="match status" value="1"/>
</dbReference>
<dbReference type="Gene3D" id="1.10.287.470">
    <property type="entry name" value="Helix hairpin bin"/>
    <property type="match status" value="1"/>
</dbReference>
<evidence type="ECO:0000313" key="10">
    <source>
        <dbReference type="Proteomes" id="UP001305521"/>
    </source>
</evidence>
<dbReference type="NCBIfam" id="TIGR01730">
    <property type="entry name" value="RND_mfp"/>
    <property type="match status" value="1"/>
</dbReference>
<name>A0ABZ0PGM3_9PROT</name>
<dbReference type="InterPro" id="IPR058627">
    <property type="entry name" value="MdtA-like_C"/>
</dbReference>
<keyword evidence="3" id="KW-0813">Transport</keyword>
<proteinExistence type="inferred from homology"/>
<comment type="similarity">
    <text evidence="2">Belongs to the membrane fusion protein (MFP) (TC 8.A.1) family.</text>
</comment>
<dbReference type="SUPFAM" id="SSF111369">
    <property type="entry name" value="HlyD-like secretion proteins"/>
    <property type="match status" value="1"/>
</dbReference>
<dbReference type="Pfam" id="PF25967">
    <property type="entry name" value="RND-MFP_C"/>
    <property type="match status" value="1"/>
</dbReference>
<protein>
    <submittedName>
        <fullName evidence="9">Efflux RND transporter periplasmic adaptor subunit</fullName>
    </submittedName>
</protein>
<dbReference type="Gene3D" id="2.40.50.100">
    <property type="match status" value="1"/>
</dbReference>
<dbReference type="EMBL" id="CP137852">
    <property type="protein sequence ID" value="WPB84873.1"/>
    <property type="molecule type" value="Genomic_DNA"/>
</dbReference>